<dbReference type="PANTHER" id="PTHR19376:SF54">
    <property type="entry name" value="DNA-DIRECTED RNA POLYMERASE SUBUNIT BETA"/>
    <property type="match status" value="1"/>
</dbReference>
<evidence type="ECO:0000256" key="4">
    <source>
        <dbReference type="ARBA" id="ARBA00022723"/>
    </source>
</evidence>
<feature type="domain" description="RNA polymerase N-terminal" evidence="12">
    <location>
        <begin position="521"/>
        <end position="804"/>
    </location>
</feature>
<dbReference type="InterPro" id="IPR038120">
    <property type="entry name" value="Rpb1_funnel_sf"/>
</dbReference>
<dbReference type="InterPro" id="IPR007083">
    <property type="entry name" value="RNA_pol_Rpb1_4"/>
</dbReference>
<dbReference type="Gene3D" id="1.10.40.90">
    <property type="match status" value="1"/>
</dbReference>
<dbReference type="InterPro" id="IPR012754">
    <property type="entry name" value="DNA-dir_RpoC_beta_prime_bact"/>
</dbReference>
<evidence type="ECO:0000313" key="13">
    <source>
        <dbReference type="EMBL" id="GGK25637.1"/>
    </source>
</evidence>
<comment type="similarity">
    <text evidence="9 10">Belongs to the RNA polymerase beta' chain family.</text>
</comment>
<keyword evidence="6 9" id="KW-0460">Magnesium</keyword>
<keyword evidence="14" id="KW-1185">Reference proteome</keyword>
<comment type="caution">
    <text evidence="13">The sequence shown here is derived from an EMBL/GenBank/DDBJ whole genome shotgun (WGS) entry which is preliminary data.</text>
</comment>
<keyword evidence="2 9" id="KW-0808">Transferase</keyword>
<organism evidence="13 14">
    <name type="scientific">Deinococcus malanensis</name>
    <dbReference type="NCBI Taxonomy" id="1706855"/>
    <lineage>
        <taxon>Bacteria</taxon>
        <taxon>Thermotogati</taxon>
        <taxon>Deinococcota</taxon>
        <taxon>Deinococci</taxon>
        <taxon>Deinococcales</taxon>
        <taxon>Deinococcaceae</taxon>
        <taxon>Deinococcus</taxon>
    </lineage>
</organism>
<dbReference type="InterPro" id="IPR007080">
    <property type="entry name" value="RNA_pol_Rpb1_1"/>
</dbReference>
<dbReference type="NCBIfam" id="TIGR02386">
    <property type="entry name" value="rpoC_TIGR"/>
    <property type="match status" value="1"/>
</dbReference>
<name>A0ABQ2EUP1_9DEIO</name>
<dbReference type="Pfam" id="PF21668">
    <property type="entry name" value="RPOC_hybrid"/>
    <property type="match status" value="1"/>
</dbReference>
<dbReference type="EC" id="2.7.7.6" evidence="9"/>
<feature type="binding site" evidence="9">
    <location>
        <position position="750"/>
    </location>
    <ligand>
        <name>Mg(2+)</name>
        <dbReference type="ChEBI" id="CHEBI:18420"/>
    </ligand>
</feature>
<evidence type="ECO:0000313" key="14">
    <source>
        <dbReference type="Proteomes" id="UP000647587"/>
    </source>
</evidence>
<keyword evidence="5 9" id="KW-0862">Zinc</keyword>
<dbReference type="Gene3D" id="1.10.132.30">
    <property type="match status" value="1"/>
</dbReference>
<feature type="binding site" evidence="9">
    <location>
        <position position="57"/>
    </location>
    <ligand>
        <name>Zn(2+)</name>
        <dbReference type="ChEBI" id="CHEBI:29105"/>
        <label>1</label>
    </ligand>
</feature>
<comment type="subunit">
    <text evidence="9">The RNAP catalytic core consists of 2 alpha, 1 beta, 1 beta' and 1 omega subunit. When a sigma factor is associated with the core the holoenzyme is formed, which can initiate transcription.</text>
</comment>
<feature type="binding site" evidence="9">
    <location>
        <position position="72"/>
    </location>
    <ligand>
        <name>Zn(2+)</name>
        <dbReference type="ChEBI" id="CHEBI:29105"/>
        <label>1</label>
    </ligand>
</feature>
<evidence type="ECO:0000256" key="9">
    <source>
        <dbReference type="HAMAP-Rule" id="MF_01322"/>
    </source>
</evidence>
<dbReference type="Proteomes" id="UP000647587">
    <property type="component" value="Unassembled WGS sequence"/>
</dbReference>
<comment type="catalytic activity">
    <reaction evidence="8 9 10">
        <text>RNA(n) + a ribonucleoside 5'-triphosphate = RNA(n+1) + diphosphate</text>
        <dbReference type="Rhea" id="RHEA:21248"/>
        <dbReference type="Rhea" id="RHEA-COMP:14527"/>
        <dbReference type="Rhea" id="RHEA-COMP:17342"/>
        <dbReference type="ChEBI" id="CHEBI:33019"/>
        <dbReference type="ChEBI" id="CHEBI:61557"/>
        <dbReference type="ChEBI" id="CHEBI:140395"/>
        <dbReference type="EC" id="2.7.7.6"/>
    </reaction>
</comment>
<dbReference type="InterPro" id="IPR007066">
    <property type="entry name" value="RNA_pol_Rpb1_3"/>
</dbReference>
<dbReference type="Gene3D" id="1.10.274.100">
    <property type="entry name" value="RNA polymerase Rpb1, domain 3"/>
    <property type="match status" value="1"/>
</dbReference>
<dbReference type="Pfam" id="PF04983">
    <property type="entry name" value="RNA_pol_Rpb1_3"/>
    <property type="match status" value="1"/>
</dbReference>
<dbReference type="Gene3D" id="3.90.105.10">
    <property type="entry name" value="Molybdopterin biosynthesis moea protein, domain 2"/>
    <property type="match status" value="1"/>
</dbReference>
<keyword evidence="1 9" id="KW-0240">DNA-directed RNA polymerase</keyword>
<comment type="cofactor">
    <cofactor evidence="9">
        <name>Mg(2+)</name>
        <dbReference type="ChEBI" id="CHEBI:18420"/>
    </cofactor>
    <text evidence="9">Binds 1 Mg(2+) ion per subunit.</text>
</comment>
<protein>
    <recommendedName>
        <fullName evidence="9">DNA-directed RNA polymerase subunit beta'</fullName>
        <shortName evidence="9">RNAP subunit beta'</shortName>
        <ecNumber evidence="9">2.7.7.6</ecNumber>
    </recommendedName>
    <alternativeName>
        <fullName evidence="9">RNA polymerase subunit beta'</fullName>
    </alternativeName>
    <alternativeName>
        <fullName evidence="9">Transcriptase subunit beta'</fullName>
    </alternativeName>
</protein>
<dbReference type="GO" id="GO:0000428">
    <property type="term" value="C:DNA-directed RNA polymerase complex"/>
    <property type="evidence" value="ECO:0007669"/>
    <property type="project" value="UniProtKB-KW"/>
</dbReference>
<dbReference type="SMART" id="SM00663">
    <property type="entry name" value="RPOLA_N"/>
    <property type="match status" value="1"/>
</dbReference>
<accession>A0ABQ2EUP1</accession>
<evidence type="ECO:0000256" key="7">
    <source>
        <dbReference type="ARBA" id="ARBA00023163"/>
    </source>
</evidence>
<evidence type="ECO:0000256" key="5">
    <source>
        <dbReference type="ARBA" id="ARBA00022833"/>
    </source>
</evidence>
<evidence type="ECO:0000256" key="8">
    <source>
        <dbReference type="ARBA" id="ARBA00048552"/>
    </source>
</evidence>
<dbReference type="RefSeq" id="WP_189007365.1">
    <property type="nucleotide sequence ID" value="NZ_BMPP01000007.1"/>
</dbReference>
<feature type="binding site" evidence="9">
    <location>
        <position position="1124"/>
    </location>
    <ligand>
        <name>Zn(2+)</name>
        <dbReference type="ChEBI" id="CHEBI:29105"/>
        <label>2</label>
    </ligand>
</feature>
<gene>
    <name evidence="9 13" type="primary">rpoC</name>
    <name evidence="13" type="ORF">GCM10008955_19160</name>
</gene>
<sequence length="1542" mass="170536">MKDFSKVRIAIASPEKIREWSFGEVEKPETINYRTLKPEREGLFDERIFGPIKDYECACGKYKRQRYEGKVCERCGVEVTSSKVRRYRMGHIDLATPAAHIWYVKDTPSKIGTLLDLSAGQLEKVLYFSSFLVTQPLNAQKDGRPLKRGELLSDDEYRELRYGRQETYALPSGTEAVIRDGEYVTRGQILGGNVVAKMDGLAQYRFPRRAEIAYAEQVEASLPVPADALVQQDTFRAGEILAELEADVQITAPVDGTAFLHDMGEDSVMVELRESVTSDSEDETPALGEVLARVYIPHGMNVQVAHGEIVEAGAVLADASAGDRLRLSRDSRLSGVTFPKKGDVKVTAHWTRRAEYPINPTMHVLVGDGSEVRKGQKVVGAIDKEEEIIAEADGVITLHTPASIIVSKAKVYPYQDEPLVVIGDRVEPGDELADSGNVRSEISGRIEIDLVRKQVRVIESYDFEAKMGAEAVKELLDELNLDELAAELGEQMKDSSRHKRAKARKRLEVTRSFKRSGNNPSWMILNTVPVMPPDLRPMVQVDGGRFATSDLNDLYRRLINRNNRLKKLMNQGAPDMIIRNEKRMLQEAVDALIDNGRRGSPVTNPGSDRSLRSLTDLLGGKQGRFRQNLLGKRVDYSGRSVIVVGPQLKLHQCGVPKRMALELFKPFLFKVLEEKGEVTNIKQARKMLERYRDTRDSVWDALEEVIEDKVVLLNRAPTLHRLGIQAFEPVLVEGQSIQLHPLVCEAFNADFDGDQMAIHVPLSAQAQAEARIQMLASHNLLSPANGEPNVKPSRDIILGIFTLTQLRKDNLGAGTAFTSEQDVLAALENGTIALNSAVTLGGESITPGLIKYVFSNPDEAIMAVERGEIDYQDHVRIRLNGVTHNTSAGRVMFRRIVQEALGAQANLVDTLMNLDTAYEKDNLKDMVMACFKELGIEATAGLLDALKSSGFKLSTSSGITIGIDDIVIPPNKPEILAAADEKQRSIEQNYEFGFMTEDERYKQIVQLWNDTTDEVKSAVFENFSQNYPFNPLWIMSQSGARGNPQQVRQLAGMRGLMARPDGSTIEVPIRANFREGLTVLEYFISTHGARKGGADTALRTADSGYLTRKLVDVAHEVVVRDVDCGSTDYTVMALGATDERTGEWRTRKGSEIETSIYGRTLTADVELSDGRTIREGEMLSLEDVKAITKDAKALGEVFVRTPLNCRVKSGVCQKCYGYDLSQAKPVSMGEAVGVVAAESIGEPGTQLTMRTFHTGGIAGGGDITMGLPRVIELFEARKPKVPALIADTTGTIHITEEEERYLIKVEADDAQYSGKLHKVSRATRLLPEIKDGARVEAGQQLTRGAVNPHDLLEHKDNESAQKYLVDEVQRVYRSQGVKVHDKHIEVIIRQMLRYVEIVDGGDTDLLEGQTVERWEVDQANSALAEGQTPSSWKPVLLGITKSSLTTKSWLSAASFQHTTHVLTEASMKGQVDDLIGLKENVILGKLIPAGTGLQTVRDMQVADDRTLEKYGEGSTSTDSVTGNRSYDDTRPGVVNDNVTYTS</sequence>
<reference evidence="14" key="1">
    <citation type="journal article" date="2019" name="Int. J. Syst. Evol. Microbiol.">
        <title>The Global Catalogue of Microorganisms (GCM) 10K type strain sequencing project: providing services to taxonomists for standard genome sequencing and annotation.</title>
        <authorList>
            <consortium name="The Broad Institute Genomics Platform"/>
            <consortium name="The Broad Institute Genome Sequencing Center for Infectious Disease"/>
            <person name="Wu L."/>
            <person name="Ma J."/>
        </authorList>
    </citation>
    <scope>NUCLEOTIDE SEQUENCE [LARGE SCALE GENOMIC DNA]</scope>
    <source>
        <strain evidence="14">JCM 30331</strain>
    </source>
</reference>
<evidence type="ECO:0000256" key="10">
    <source>
        <dbReference type="RuleBase" id="RU004279"/>
    </source>
</evidence>
<comment type="cofactor">
    <cofactor evidence="9">
        <name>Zn(2+)</name>
        <dbReference type="ChEBI" id="CHEBI:29105"/>
    </cofactor>
    <text evidence="9">Binds 2 Zn(2+) ions per subunit.</text>
</comment>
<dbReference type="Pfam" id="PF05000">
    <property type="entry name" value="RNA_pol_Rpb1_4"/>
    <property type="match status" value="1"/>
</dbReference>
<feature type="binding site" evidence="9">
    <location>
        <position position="75"/>
    </location>
    <ligand>
        <name>Zn(2+)</name>
        <dbReference type="ChEBI" id="CHEBI:29105"/>
        <label>1</label>
    </ligand>
</feature>
<dbReference type="Gene3D" id="2.40.50.100">
    <property type="match status" value="5"/>
</dbReference>
<feature type="compositionally biased region" description="Polar residues" evidence="11">
    <location>
        <begin position="1513"/>
        <end position="1524"/>
    </location>
</feature>
<dbReference type="CDD" id="cd02655">
    <property type="entry name" value="RNAP_beta'_C"/>
    <property type="match status" value="1"/>
</dbReference>
<dbReference type="EMBL" id="BMPP01000007">
    <property type="protein sequence ID" value="GGK25637.1"/>
    <property type="molecule type" value="Genomic_DNA"/>
</dbReference>
<feature type="binding site" evidence="9">
    <location>
        <position position="1215"/>
    </location>
    <ligand>
        <name>Zn(2+)</name>
        <dbReference type="ChEBI" id="CHEBI:29105"/>
        <label>2</label>
    </ligand>
</feature>
<keyword evidence="4 9" id="KW-0479">Metal-binding</keyword>
<dbReference type="Gene3D" id="1.10.150.390">
    <property type="match status" value="1"/>
</dbReference>
<dbReference type="InterPro" id="IPR044893">
    <property type="entry name" value="RNA_pol_Rpb1_clamp_domain"/>
</dbReference>
<dbReference type="InterPro" id="IPR000722">
    <property type="entry name" value="RNA_pol_asu"/>
</dbReference>
<evidence type="ECO:0000256" key="2">
    <source>
        <dbReference type="ARBA" id="ARBA00022679"/>
    </source>
</evidence>
<dbReference type="PANTHER" id="PTHR19376">
    <property type="entry name" value="DNA-DIRECTED RNA POLYMERASE"/>
    <property type="match status" value="1"/>
</dbReference>
<dbReference type="Pfam" id="PF00623">
    <property type="entry name" value="RNA_pol_Rpb1_2"/>
    <property type="match status" value="1"/>
</dbReference>
<dbReference type="Pfam" id="PF04998">
    <property type="entry name" value="RNA_pol_Rpb1_5"/>
    <property type="match status" value="1"/>
</dbReference>
<feature type="binding site" evidence="9">
    <location>
        <position position="752"/>
    </location>
    <ligand>
        <name>Mg(2+)</name>
        <dbReference type="ChEBI" id="CHEBI:18420"/>
    </ligand>
</feature>
<feature type="region of interest" description="Disordered" evidence="11">
    <location>
        <begin position="1508"/>
        <end position="1542"/>
    </location>
</feature>
<evidence type="ECO:0000256" key="11">
    <source>
        <dbReference type="SAM" id="MobiDB-lite"/>
    </source>
</evidence>
<evidence type="ECO:0000256" key="3">
    <source>
        <dbReference type="ARBA" id="ARBA00022695"/>
    </source>
</evidence>
<dbReference type="InterPro" id="IPR045867">
    <property type="entry name" value="DNA-dir_RpoC_beta_prime"/>
</dbReference>
<dbReference type="InterPro" id="IPR048566">
    <property type="entry name" value="RpoC_hybrid"/>
</dbReference>
<proteinExistence type="inferred from homology"/>
<dbReference type="InterPro" id="IPR006592">
    <property type="entry name" value="RNA_pol_N"/>
</dbReference>
<feature type="binding site" evidence="9">
    <location>
        <position position="1212"/>
    </location>
    <ligand>
        <name>Zn(2+)</name>
        <dbReference type="ChEBI" id="CHEBI:29105"/>
        <label>2</label>
    </ligand>
</feature>
<feature type="binding site" evidence="9">
    <location>
        <position position="1205"/>
    </location>
    <ligand>
        <name>Zn(2+)</name>
        <dbReference type="ChEBI" id="CHEBI:29105"/>
        <label>2</label>
    </ligand>
</feature>
<dbReference type="Gene3D" id="1.10.1790.20">
    <property type="match status" value="1"/>
</dbReference>
<dbReference type="Gene3D" id="2.40.40.20">
    <property type="match status" value="1"/>
</dbReference>
<evidence type="ECO:0000256" key="6">
    <source>
        <dbReference type="ARBA" id="ARBA00022842"/>
    </source>
</evidence>
<comment type="function">
    <text evidence="9 10">DNA-dependent RNA polymerase catalyzes the transcription of DNA into RNA using the four ribonucleoside triphosphates as substrates.</text>
</comment>
<dbReference type="HAMAP" id="MF_01322">
    <property type="entry name" value="RNApol_bact_RpoC"/>
    <property type="match status" value="1"/>
</dbReference>
<dbReference type="CDD" id="cd01609">
    <property type="entry name" value="RNAP_beta'_N"/>
    <property type="match status" value="1"/>
</dbReference>
<evidence type="ECO:0000259" key="12">
    <source>
        <dbReference type="SMART" id="SM00663"/>
    </source>
</evidence>
<feature type="binding site" evidence="9">
    <location>
        <position position="754"/>
    </location>
    <ligand>
        <name>Mg(2+)</name>
        <dbReference type="ChEBI" id="CHEBI:18420"/>
    </ligand>
</feature>
<evidence type="ECO:0000256" key="1">
    <source>
        <dbReference type="ARBA" id="ARBA00022478"/>
    </source>
</evidence>
<feature type="binding site" evidence="9">
    <location>
        <position position="59"/>
    </location>
    <ligand>
        <name>Zn(2+)</name>
        <dbReference type="ChEBI" id="CHEBI:29105"/>
        <label>1</label>
    </ligand>
</feature>
<dbReference type="Pfam" id="PF04997">
    <property type="entry name" value="RNA_pol_Rpb1_1"/>
    <property type="match status" value="2"/>
</dbReference>
<dbReference type="Gene3D" id="4.10.860.120">
    <property type="entry name" value="RNA polymerase II, clamp domain"/>
    <property type="match status" value="1"/>
</dbReference>
<dbReference type="InterPro" id="IPR042102">
    <property type="entry name" value="RNA_pol_Rpb1_3_sf"/>
</dbReference>
<dbReference type="InterPro" id="IPR007081">
    <property type="entry name" value="RNA_pol_Rpb1_5"/>
</dbReference>
<keyword evidence="3 9" id="KW-0548">Nucleotidyltransferase</keyword>
<dbReference type="SUPFAM" id="SSF64484">
    <property type="entry name" value="beta and beta-prime subunits of DNA dependent RNA-polymerase"/>
    <property type="match status" value="1"/>
</dbReference>
<keyword evidence="7 9" id="KW-0804">Transcription</keyword>